<dbReference type="InterPro" id="IPR045584">
    <property type="entry name" value="Pilin-like"/>
</dbReference>
<dbReference type="InterPro" id="IPR049179">
    <property type="entry name" value="T2SSK_SAM-like_2nd"/>
</dbReference>
<accession>A0ABU1VAZ0</accession>
<protein>
    <recommendedName>
        <fullName evidence="1">Type II secretion system protein K</fullName>
    </recommendedName>
</protein>
<dbReference type="EMBL" id="JAVDWE010000005">
    <property type="protein sequence ID" value="MDR7094378.1"/>
    <property type="molecule type" value="Genomic_DNA"/>
</dbReference>
<evidence type="ECO:0000256" key="1">
    <source>
        <dbReference type="PIRNR" id="PIRNR002786"/>
    </source>
</evidence>
<organism evidence="3 4">
    <name type="scientific">Hydrogenophaga laconesensis</name>
    <dbReference type="NCBI Taxonomy" id="1805971"/>
    <lineage>
        <taxon>Bacteria</taxon>
        <taxon>Pseudomonadati</taxon>
        <taxon>Pseudomonadota</taxon>
        <taxon>Betaproteobacteria</taxon>
        <taxon>Burkholderiales</taxon>
        <taxon>Comamonadaceae</taxon>
        <taxon>Hydrogenophaga</taxon>
    </lineage>
</organism>
<dbReference type="NCBIfam" id="NF037980">
    <property type="entry name" value="T2SS_GspK"/>
    <property type="match status" value="1"/>
</dbReference>
<reference evidence="3 4" key="1">
    <citation type="submission" date="2023-07" db="EMBL/GenBank/DDBJ databases">
        <title>Sorghum-associated microbial communities from plants grown in Nebraska, USA.</title>
        <authorList>
            <person name="Schachtman D."/>
        </authorList>
    </citation>
    <scope>NUCLEOTIDE SEQUENCE [LARGE SCALE GENOMIC DNA]</scope>
    <source>
        <strain evidence="3 4">BE240</strain>
    </source>
</reference>
<keyword evidence="4" id="KW-1185">Reference proteome</keyword>
<dbReference type="PANTHER" id="PTHR38831">
    <property type="entry name" value="TYPE II SECRETION SYSTEM PROTEIN K"/>
    <property type="match status" value="1"/>
</dbReference>
<proteinExistence type="inferred from homology"/>
<name>A0ABU1VAZ0_9BURK</name>
<comment type="similarity">
    <text evidence="1">Belongs to the GSP K family.</text>
</comment>
<evidence type="ECO:0000313" key="3">
    <source>
        <dbReference type="EMBL" id="MDR7094378.1"/>
    </source>
</evidence>
<sequence>MRPGAQPPRARRAERGAALLLAMLVVTLVATLAAAALWQQWRSAEVEQAERRRVQAGWVLTGALDWARLILREDARDNQTSGNADHLGEPWAMPLEEARLSSFLAVDKNNNTDGMLEAFLSGEVIDLQSRMNFMNVVRTVGTGAQTRVELSETDMRAFTKLYEQFGLPTSELNAAANELRATLAMALSDPMPSRTALMPRKYAQLGWLGISRNSLAVLEPHVTVLPTRSTLNLNTASAQAICASVPSLDMAQARQIVTAREREPFRTLSDVRTVVPAMVAELSDTYHGVRSNHFEVRGRLRLDDTIIEERSLVVRSNLDVRVVWRERFARR</sequence>
<keyword evidence="1" id="KW-0997">Cell inner membrane</keyword>
<keyword evidence="1" id="KW-1003">Cell membrane</keyword>
<keyword evidence="1" id="KW-0813">Transport</keyword>
<gene>
    <name evidence="3" type="ORF">J2X09_002119</name>
</gene>
<keyword evidence="1" id="KW-0472">Membrane</keyword>
<dbReference type="SUPFAM" id="SSF54523">
    <property type="entry name" value="Pili subunits"/>
    <property type="match status" value="1"/>
</dbReference>
<dbReference type="PANTHER" id="PTHR38831:SF1">
    <property type="entry name" value="TYPE II SECRETION SYSTEM PROTEIN K-RELATED"/>
    <property type="match status" value="1"/>
</dbReference>
<dbReference type="InterPro" id="IPR005628">
    <property type="entry name" value="GspK"/>
</dbReference>
<comment type="subcellular location">
    <subcellularLocation>
        <location evidence="1">Cell inner membrane</location>
    </subcellularLocation>
</comment>
<dbReference type="Gene3D" id="3.30.1300.30">
    <property type="entry name" value="GSPII I/J protein-like"/>
    <property type="match status" value="1"/>
</dbReference>
<evidence type="ECO:0000313" key="4">
    <source>
        <dbReference type="Proteomes" id="UP001265550"/>
    </source>
</evidence>
<dbReference type="Proteomes" id="UP001265550">
    <property type="component" value="Unassembled WGS sequence"/>
</dbReference>
<comment type="caution">
    <text evidence="3">The sequence shown here is derived from an EMBL/GenBank/DDBJ whole genome shotgun (WGS) entry which is preliminary data.</text>
</comment>
<dbReference type="Pfam" id="PF03934">
    <property type="entry name" value="T2SSK"/>
    <property type="match status" value="1"/>
</dbReference>
<evidence type="ECO:0000259" key="2">
    <source>
        <dbReference type="Pfam" id="PF03934"/>
    </source>
</evidence>
<dbReference type="PIRSF" id="PIRSF002786">
    <property type="entry name" value="XcpX"/>
    <property type="match status" value="1"/>
</dbReference>
<dbReference type="RefSeq" id="WP_204733385.1">
    <property type="nucleotide sequence ID" value="NZ_JAVDWE010000005.1"/>
</dbReference>
<feature type="domain" description="T2SS protein K second SAM-like" evidence="2">
    <location>
        <begin position="231"/>
        <end position="272"/>
    </location>
</feature>